<dbReference type="STRING" id="307972.A0A2G8JPS6"/>
<comment type="function">
    <text evidence="14">Complex I functions in the transfer of electrons from NADH to the respiratory chain. Accessory subunit of the mitochondrial membrane respiratory chain NADH dehydrogenase (Complex I), that is believed not to be involved in catalysis.</text>
</comment>
<keyword evidence="8 14" id="KW-0249">Electron transport</keyword>
<keyword evidence="4 14" id="KW-0813">Transport</keyword>
<comment type="function">
    <text evidence="12">Accessory subunit of the mitochondrial membrane respiratory chain NADH dehydrogenase (Complex I), that is believed not to be involved in catalysis. Complex I functions in the transfer of electrons from NADH to the respiratory chain. The immediate electron acceptor for the enzyme is believed to be ubiquinone. Involved in the interferon/all-trans-retinoic acid (IFN/RA) induced cell death. This apoptotic activity is inhibited by interaction with viral IRF1. Prevents the transactivation of STAT3 target genes. May play a role in CARD15-mediated innate mucosal responses and serve to regulate intestinal epithelial cell responses to microbes.</text>
</comment>
<dbReference type="InterPro" id="IPR009346">
    <property type="entry name" value="GRIM-19"/>
</dbReference>
<dbReference type="Proteomes" id="UP000230750">
    <property type="component" value="Unassembled WGS sequence"/>
</dbReference>
<dbReference type="Pfam" id="PF06212">
    <property type="entry name" value="GRIM-19"/>
    <property type="match status" value="1"/>
</dbReference>
<evidence type="ECO:0000256" key="10">
    <source>
        <dbReference type="ARBA" id="ARBA00023128"/>
    </source>
</evidence>
<evidence type="ECO:0000256" key="9">
    <source>
        <dbReference type="ARBA" id="ARBA00022989"/>
    </source>
</evidence>
<accession>A0A2G8JPS6</accession>
<keyword evidence="5 14" id="KW-0679">Respiratory chain</keyword>
<organism evidence="15 16">
    <name type="scientific">Stichopus japonicus</name>
    <name type="common">Sea cucumber</name>
    <dbReference type="NCBI Taxonomy" id="307972"/>
    <lineage>
        <taxon>Eukaryota</taxon>
        <taxon>Metazoa</taxon>
        <taxon>Echinodermata</taxon>
        <taxon>Eleutherozoa</taxon>
        <taxon>Echinozoa</taxon>
        <taxon>Holothuroidea</taxon>
        <taxon>Aspidochirotacea</taxon>
        <taxon>Aspidochirotida</taxon>
        <taxon>Stichopodidae</taxon>
        <taxon>Apostichopus</taxon>
    </lineage>
</organism>
<sequence length="144" mass="16925">MSGATFKQEMPPRGGYGPIDYKRMMPKRGPSGYMLFAGCIGIMSLGYVGLIYTNRNRRRRLFEEREAFFGIMPLLEAEWDRDILKQLQHTQEQEAIIMKDVPDWVVGQSVYHTKRWVRPRVEDLYYLAKSKEQNEAMFGFNTFV</sequence>
<keyword evidence="16" id="KW-1185">Reference proteome</keyword>
<protein>
    <recommendedName>
        <fullName evidence="3 14">NADH dehydrogenase [ubiquinone] 1 alpha subcomplex subunit 13</fullName>
    </recommendedName>
</protein>
<evidence type="ECO:0000256" key="5">
    <source>
        <dbReference type="ARBA" id="ARBA00022660"/>
    </source>
</evidence>
<reference evidence="15 16" key="1">
    <citation type="journal article" date="2017" name="PLoS Biol.">
        <title>The sea cucumber genome provides insights into morphological evolution and visceral regeneration.</title>
        <authorList>
            <person name="Zhang X."/>
            <person name="Sun L."/>
            <person name="Yuan J."/>
            <person name="Sun Y."/>
            <person name="Gao Y."/>
            <person name="Zhang L."/>
            <person name="Li S."/>
            <person name="Dai H."/>
            <person name="Hamel J.F."/>
            <person name="Liu C."/>
            <person name="Yu Y."/>
            <person name="Liu S."/>
            <person name="Lin W."/>
            <person name="Guo K."/>
            <person name="Jin S."/>
            <person name="Xu P."/>
            <person name="Storey K.B."/>
            <person name="Huan P."/>
            <person name="Zhang T."/>
            <person name="Zhou Y."/>
            <person name="Zhang J."/>
            <person name="Lin C."/>
            <person name="Li X."/>
            <person name="Xing L."/>
            <person name="Huo D."/>
            <person name="Sun M."/>
            <person name="Wang L."/>
            <person name="Mercier A."/>
            <person name="Li F."/>
            <person name="Yang H."/>
            <person name="Xiang J."/>
        </authorList>
    </citation>
    <scope>NUCLEOTIDE SEQUENCE [LARGE SCALE GENOMIC DNA]</scope>
    <source>
        <strain evidence="15">Shaxun</strain>
        <tissue evidence="15">Muscle</tissue>
    </source>
</reference>
<dbReference type="EMBL" id="MRZV01001460">
    <property type="protein sequence ID" value="PIK37733.1"/>
    <property type="molecule type" value="Genomic_DNA"/>
</dbReference>
<evidence type="ECO:0000313" key="16">
    <source>
        <dbReference type="Proteomes" id="UP000230750"/>
    </source>
</evidence>
<dbReference type="OrthoDB" id="3308at2759"/>
<comment type="caution">
    <text evidence="15">The sequence shown here is derived from an EMBL/GenBank/DDBJ whole genome shotgun (WGS) entry which is preliminary data.</text>
</comment>
<evidence type="ECO:0000256" key="8">
    <source>
        <dbReference type="ARBA" id="ARBA00022982"/>
    </source>
</evidence>
<dbReference type="GO" id="GO:0045271">
    <property type="term" value="C:respiratory chain complex I"/>
    <property type="evidence" value="ECO:0007669"/>
    <property type="project" value="UniProtKB-UniRule"/>
</dbReference>
<comment type="subcellular location">
    <subcellularLocation>
        <location evidence="1 14">Mitochondrion inner membrane</location>
        <topology evidence="1 14">Single-pass membrane protein</topology>
        <orientation evidence="1 14">Matrix side</orientation>
    </subcellularLocation>
</comment>
<keyword evidence="11 14" id="KW-0472">Membrane</keyword>
<gene>
    <name evidence="15" type="ORF">BSL78_25432</name>
</gene>
<keyword evidence="10 14" id="KW-0496">Mitochondrion</keyword>
<evidence type="ECO:0000256" key="13">
    <source>
        <dbReference type="ARBA" id="ARBA00046797"/>
    </source>
</evidence>
<comment type="subunit">
    <text evidence="13">Complex I is composed of 45 different subunits. Interacts with CARD15, but not with CARD4. Interacts with STAT3, but not with STAT1, STAT2 and STAT5A. Interacts with OLFM4.</text>
</comment>
<proteinExistence type="inferred from homology"/>
<evidence type="ECO:0000256" key="11">
    <source>
        <dbReference type="ARBA" id="ARBA00023136"/>
    </source>
</evidence>
<keyword evidence="6 14" id="KW-0812">Transmembrane</keyword>
<evidence type="ECO:0000256" key="12">
    <source>
        <dbReference type="ARBA" id="ARBA00045908"/>
    </source>
</evidence>
<evidence type="ECO:0000256" key="6">
    <source>
        <dbReference type="ARBA" id="ARBA00022692"/>
    </source>
</evidence>
<keyword evidence="7 14" id="KW-0999">Mitochondrion inner membrane</keyword>
<evidence type="ECO:0000256" key="1">
    <source>
        <dbReference type="ARBA" id="ARBA00004298"/>
    </source>
</evidence>
<dbReference type="PANTHER" id="PTHR12966:SF0">
    <property type="entry name" value="NADH DEHYDROGENASE [UBIQUINONE] 1 ALPHA SUBCOMPLEX SUBUNIT 13"/>
    <property type="match status" value="1"/>
</dbReference>
<evidence type="ECO:0000256" key="7">
    <source>
        <dbReference type="ARBA" id="ARBA00022792"/>
    </source>
</evidence>
<name>A0A2G8JPS6_STIJA</name>
<feature type="transmembrane region" description="Helical" evidence="14">
    <location>
        <begin position="33"/>
        <end position="52"/>
    </location>
</feature>
<evidence type="ECO:0000256" key="3">
    <source>
        <dbReference type="ARBA" id="ARBA00018192"/>
    </source>
</evidence>
<evidence type="ECO:0000256" key="14">
    <source>
        <dbReference type="RuleBase" id="RU368034"/>
    </source>
</evidence>
<dbReference type="GO" id="GO:0005743">
    <property type="term" value="C:mitochondrial inner membrane"/>
    <property type="evidence" value="ECO:0007669"/>
    <property type="project" value="UniProtKB-SubCell"/>
</dbReference>
<keyword evidence="9 14" id="KW-1133">Transmembrane helix</keyword>
<evidence type="ECO:0000313" key="15">
    <source>
        <dbReference type="EMBL" id="PIK37733.1"/>
    </source>
</evidence>
<dbReference type="PANTHER" id="PTHR12966">
    <property type="entry name" value="NADH DEHYDROGENASE UBIQUINONE 1 ALPHA SUBCOMPLEX SUBUNIT 13"/>
    <property type="match status" value="1"/>
</dbReference>
<dbReference type="AlphaFoldDB" id="A0A2G8JPS6"/>
<evidence type="ECO:0000256" key="2">
    <source>
        <dbReference type="ARBA" id="ARBA00007312"/>
    </source>
</evidence>
<comment type="similarity">
    <text evidence="2 14">Belongs to the complex I NDUFA13 subunit family.</text>
</comment>
<evidence type="ECO:0000256" key="4">
    <source>
        <dbReference type="ARBA" id="ARBA00022448"/>
    </source>
</evidence>